<dbReference type="InterPro" id="IPR011013">
    <property type="entry name" value="Gal_mutarotase_sf_dom"/>
</dbReference>
<dbReference type="EMBL" id="ACCL02000009">
    <property type="protein sequence ID" value="EET60756.1"/>
    <property type="molecule type" value="Genomic_DNA"/>
</dbReference>
<dbReference type="SUPFAM" id="SSF49785">
    <property type="entry name" value="Galactose-binding domain-like"/>
    <property type="match status" value="1"/>
</dbReference>
<dbReference type="GO" id="GO:0004565">
    <property type="term" value="F:beta-galactosidase activity"/>
    <property type="evidence" value="ECO:0007669"/>
    <property type="project" value="UniProtKB-EC"/>
</dbReference>
<dbReference type="InterPro" id="IPR023230">
    <property type="entry name" value="Glyco_hydro_2_CS"/>
</dbReference>
<evidence type="ECO:0000256" key="2">
    <source>
        <dbReference type="ARBA" id="ARBA00007401"/>
    </source>
</evidence>
<dbReference type="eggNOG" id="COG3250">
    <property type="taxonomic scope" value="Bacteria"/>
</dbReference>
<dbReference type="GO" id="GO:0009341">
    <property type="term" value="C:beta-galactosidase complex"/>
    <property type="evidence" value="ECO:0007669"/>
    <property type="project" value="InterPro"/>
</dbReference>
<dbReference type="EC" id="3.2.1.23" evidence="3 8"/>
<dbReference type="SUPFAM" id="SSF49303">
    <property type="entry name" value="beta-Galactosidase/glucuronidase domain"/>
    <property type="match status" value="2"/>
</dbReference>
<dbReference type="InterPro" id="IPR006102">
    <property type="entry name" value="Ig-like_GH2"/>
</dbReference>
<comment type="catalytic activity">
    <reaction evidence="1 8">
        <text>Hydrolysis of terminal non-reducing beta-D-galactose residues in beta-D-galactosides.</text>
        <dbReference type="EC" id="3.2.1.23"/>
    </reaction>
</comment>
<dbReference type="InterPro" id="IPR006103">
    <property type="entry name" value="Glyco_hydro_2_cat"/>
</dbReference>
<evidence type="ECO:0000256" key="5">
    <source>
        <dbReference type="ARBA" id="ARBA00022801"/>
    </source>
</evidence>
<dbReference type="InterPro" id="IPR023232">
    <property type="entry name" value="Glyco_hydro_2_AS"/>
</dbReference>
<keyword evidence="5 8" id="KW-0378">Hydrolase</keyword>
<keyword evidence="11" id="KW-1185">Reference proteome</keyword>
<dbReference type="Proteomes" id="UP000005561">
    <property type="component" value="Unassembled WGS sequence"/>
</dbReference>
<dbReference type="Pfam" id="PF16353">
    <property type="entry name" value="LacZ_4"/>
    <property type="match status" value="1"/>
</dbReference>
<dbReference type="GO" id="GO:0030246">
    <property type="term" value="F:carbohydrate binding"/>
    <property type="evidence" value="ECO:0007669"/>
    <property type="project" value="InterPro"/>
</dbReference>
<dbReference type="InterPro" id="IPR013783">
    <property type="entry name" value="Ig-like_fold"/>
</dbReference>
<dbReference type="InterPro" id="IPR004199">
    <property type="entry name" value="B-gal_small/dom_5"/>
</dbReference>
<gene>
    <name evidence="10" type="ORF">BRYFOR_07218</name>
</gene>
<evidence type="ECO:0000256" key="4">
    <source>
        <dbReference type="ARBA" id="ARBA00013303"/>
    </source>
</evidence>
<evidence type="ECO:0000256" key="7">
    <source>
        <dbReference type="ARBA" id="ARBA00032230"/>
    </source>
</evidence>
<dbReference type="AlphaFoldDB" id="C6LF17"/>
<dbReference type="InterPro" id="IPR014718">
    <property type="entry name" value="GH-type_carb-bd"/>
</dbReference>
<dbReference type="PROSITE" id="PS00608">
    <property type="entry name" value="GLYCOSYL_HYDROL_F2_2"/>
    <property type="match status" value="1"/>
</dbReference>
<keyword evidence="6 8" id="KW-0326">Glycosidase</keyword>
<dbReference type="InterPro" id="IPR036156">
    <property type="entry name" value="Beta-gal/glucu_dom_sf"/>
</dbReference>
<reference evidence="10" key="1">
    <citation type="submission" date="2009-07" db="EMBL/GenBank/DDBJ databases">
        <authorList>
            <person name="Weinstock G."/>
            <person name="Sodergren E."/>
            <person name="Clifton S."/>
            <person name="Fulton L."/>
            <person name="Fulton B."/>
            <person name="Courtney L."/>
            <person name="Fronick C."/>
            <person name="Harrison M."/>
            <person name="Strong C."/>
            <person name="Farmer C."/>
            <person name="Delahaunty K."/>
            <person name="Markovic C."/>
            <person name="Hall O."/>
            <person name="Minx P."/>
            <person name="Tomlinson C."/>
            <person name="Mitreva M."/>
            <person name="Nelson J."/>
            <person name="Hou S."/>
            <person name="Wollam A."/>
            <person name="Pepin K.H."/>
            <person name="Johnson M."/>
            <person name="Bhonagiri V."/>
            <person name="Nash W.E."/>
            <person name="Warren W."/>
            <person name="Chinwalla A."/>
            <person name="Mardis E.R."/>
            <person name="Wilson R.K."/>
        </authorList>
    </citation>
    <scope>NUCLEOTIDE SEQUENCE [LARGE SCALE GENOMIC DNA]</scope>
    <source>
        <strain evidence="10">DSM 14469</strain>
    </source>
</reference>
<dbReference type="InterPro" id="IPR017853">
    <property type="entry name" value="GH"/>
</dbReference>
<name>C6LF17_9FIRM</name>
<evidence type="ECO:0000256" key="3">
    <source>
        <dbReference type="ARBA" id="ARBA00012756"/>
    </source>
</evidence>
<dbReference type="GO" id="GO:0005990">
    <property type="term" value="P:lactose catabolic process"/>
    <property type="evidence" value="ECO:0007669"/>
    <property type="project" value="TreeGrafter"/>
</dbReference>
<dbReference type="InterPro" id="IPR006104">
    <property type="entry name" value="Glyco_hydro_2_N"/>
</dbReference>
<dbReference type="Gene3D" id="2.70.98.10">
    <property type="match status" value="1"/>
</dbReference>
<dbReference type="SUPFAM" id="SSF51445">
    <property type="entry name" value="(Trans)glycosidases"/>
    <property type="match status" value="1"/>
</dbReference>
<proteinExistence type="inferred from homology"/>
<dbReference type="PANTHER" id="PTHR46323:SF2">
    <property type="entry name" value="BETA-GALACTOSIDASE"/>
    <property type="match status" value="1"/>
</dbReference>
<dbReference type="InterPro" id="IPR008979">
    <property type="entry name" value="Galactose-bd-like_sf"/>
</dbReference>
<dbReference type="InterPro" id="IPR050347">
    <property type="entry name" value="Bact_Beta-galactosidase"/>
</dbReference>
<dbReference type="PANTHER" id="PTHR46323">
    <property type="entry name" value="BETA-GALACTOSIDASE"/>
    <property type="match status" value="1"/>
</dbReference>
<organism evidence="10 11">
    <name type="scientific">Marvinbryantia formatexigens DSM 14469</name>
    <dbReference type="NCBI Taxonomy" id="478749"/>
    <lineage>
        <taxon>Bacteria</taxon>
        <taxon>Bacillati</taxon>
        <taxon>Bacillota</taxon>
        <taxon>Clostridia</taxon>
        <taxon>Lachnospirales</taxon>
        <taxon>Lachnospiraceae</taxon>
        <taxon>Marvinbryantia</taxon>
    </lineage>
</organism>
<dbReference type="Pfam" id="PF00703">
    <property type="entry name" value="Glyco_hydro_2"/>
    <property type="match status" value="1"/>
</dbReference>
<dbReference type="Gene3D" id="3.20.20.80">
    <property type="entry name" value="Glycosidases"/>
    <property type="match status" value="1"/>
</dbReference>
<evidence type="ECO:0000259" key="9">
    <source>
        <dbReference type="SMART" id="SM01038"/>
    </source>
</evidence>
<dbReference type="Gene3D" id="2.60.40.10">
    <property type="entry name" value="Immunoglobulins"/>
    <property type="match status" value="2"/>
</dbReference>
<accession>C6LF17</accession>
<dbReference type="Pfam" id="PF02836">
    <property type="entry name" value="Glyco_hydro_2_C"/>
    <property type="match status" value="1"/>
</dbReference>
<comment type="caution">
    <text evidence="10">The sequence shown here is derived from an EMBL/GenBank/DDBJ whole genome shotgun (WGS) entry which is preliminary data.</text>
</comment>
<evidence type="ECO:0000313" key="11">
    <source>
        <dbReference type="Proteomes" id="UP000005561"/>
    </source>
</evidence>
<dbReference type="SUPFAM" id="SSF74650">
    <property type="entry name" value="Galactose mutarotase-like"/>
    <property type="match status" value="1"/>
</dbReference>
<dbReference type="STRING" id="168384.SAMN05660368_02359"/>
<comment type="similarity">
    <text evidence="2 8">Belongs to the glycosyl hydrolase 2 family.</text>
</comment>
<dbReference type="PRINTS" id="PR00132">
    <property type="entry name" value="GLHYDRLASE2"/>
</dbReference>
<evidence type="ECO:0000256" key="6">
    <source>
        <dbReference type="ARBA" id="ARBA00023295"/>
    </source>
</evidence>
<protein>
    <recommendedName>
        <fullName evidence="4 8">Beta-galactosidase</fullName>
        <ecNumber evidence="3 8">3.2.1.23</ecNumber>
    </recommendedName>
    <alternativeName>
        <fullName evidence="7 8">Lactase</fullName>
    </alternativeName>
</protein>
<sequence length="1107" mass="126893">MIVPRHYENLHVLHENTLPERSYYIPASGVMHNLVEHREASDRFQSLCGSWKFRYYSSIYELKEPFYEMKTDLSSFDEIPVPGVWQNAGYDTHQYTNIRYPFPFDPPYVPQNNPCGAYICDFVYHRCADAPEAALNFEGVDSCFYVWLNGQYVGYSQVSHSTSEFDVTGLLAEGTNRLAVLVLKWCDGSYLEDQDKFRMSGIFRDVYLLKRPENGIFDYFIKAKPMEGSAQITADITYKKSIVPTRVTLLDADGNQIGMQQIGVWADGGHGIPEQILTDGGHGIPEQILTDGGHDIPEQSLADGGHDILEQSPADGGHGNTAHICMEVKHPVLWSAEHPYLYTLIFQTEGEVITERVGIREICIKDKRVYFNGRPIVFHGVNRHDFSPETGATVSIEEIKRDMLLMKQHNFNAIRSSHYPNAPYFYQLCDQYGFYVVDEADNESHGPSEIYYENNDFENKSRRWNEAISDNPDFTEPTLDRVRRCVEREKNRPCIVIWSMGNECAYGCTIERALKWTKEFDDTRLTHFESARYHGNRRKYDFSRLDLFSRMYPAPEEITEYLENEPDKPLILIEYSHAMGNGPGDLEEYFQMFHGQELMCGGFVWEWCDHAVAHGRAGNGKTIYYYGGDHGEKIHDGNFCVDGLVYPDRRAHTGLLEYKNVYRPVRAAWDDEAKRELILRNYLDFTNLEDVRITYEVSCDGFITECGELAPLAAEPGKTAKVTLPVQIPAKGKVFLRLFYYSRKAAPLVPAGHCLGFEELPVRNADARNQLAERAMEHLGGQRAARTTVYSDGKPTGQAMAHSGGQLAERAMANLGEQEPALAVTEQDAEIVIRGGAFCYRLDKRTGLFSELEYGGKQYLKRPMEVNIWRAPTDNDMYRKAEWYRAGYDRTAVRAYDASVKRVDGGVRIFCRMSLAADAVQKILVIYTVWTVYENGEIRLMMTVHRQREFPMLPRFGLRLFLDNSFDNVRYYGMGPAESYCDKHRASTHGLYAMRVEEMHEDYIRPQENGSHYDCSYVVTEGEKWGLAAFGEKEFSFNVSHYTQEELTEKKHNFELVPCGDMVLCLDYAQCGIGSESCGPGLPEKYRFERREFVFTIKLVPYSRKEK</sequence>
<dbReference type="RefSeq" id="WP_006862010.1">
    <property type="nucleotide sequence ID" value="NZ_ACCL02000009.1"/>
</dbReference>
<feature type="domain" description="Beta galactosidase small chain/" evidence="9">
    <location>
        <begin position="832"/>
        <end position="1100"/>
    </location>
</feature>
<dbReference type="SMART" id="SM01038">
    <property type="entry name" value="Bgal_small_N"/>
    <property type="match status" value="1"/>
</dbReference>
<dbReference type="Gene3D" id="2.60.120.260">
    <property type="entry name" value="Galactose-binding domain-like"/>
    <property type="match status" value="1"/>
</dbReference>
<dbReference type="PROSITE" id="PS00719">
    <property type="entry name" value="GLYCOSYL_HYDROL_F2_1"/>
    <property type="match status" value="1"/>
</dbReference>
<evidence type="ECO:0000256" key="1">
    <source>
        <dbReference type="ARBA" id="ARBA00001412"/>
    </source>
</evidence>
<evidence type="ECO:0000256" key="8">
    <source>
        <dbReference type="RuleBase" id="RU361154"/>
    </source>
</evidence>
<dbReference type="OrthoDB" id="9762066at2"/>
<dbReference type="InterPro" id="IPR032312">
    <property type="entry name" value="LacZ_4"/>
</dbReference>
<evidence type="ECO:0000313" key="10">
    <source>
        <dbReference type="EMBL" id="EET60756.1"/>
    </source>
</evidence>
<dbReference type="Pfam" id="PF02929">
    <property type="entry name" value="Bgal_small_N"/>
    <property type="match status" value="1"/>
</dbReference>
<dbReference type="Pfam" id="PF02837">
    <property type="entry name" value="Glyco_hydro_2_N"/>
    <property type="match status" value="1"/>
</dbReference>
<dbReference type="InterPro" id="IPR006101">
    <property type="entry name" value="Glyco_hydro_2"/>
</dbReference>